<proteinExistence type="predicted"/>
<reference evidence="3 4" key="1">
    <citation type="submission" date="2016-12" db="EMBL/GenBank/DDBJ databases">
        <title>The genomes of Aspergillus section Nigri reveals drivers in fungal speciation.</title>
        <authorList>
            <consortium name="DOE Joint Genome Institute"/>
            <person name="Vesth T.C."/>
            <person name="Nybo J."/>
            <person name="Theobald S."/>
            <person name="Brandl J."/>
            <person name="Frisvad J.C."/>
            <person name="Nielsen K.F."/>
            <person name="Lyhne E.K."/>
            <person name="Kogle M.E."/>
            <person name="Kuo A."/>
            <person name="Riley R."/>
            <person name="Clum A."/>
            <person name="Nolan M."/>
            <person name="Lipzen A."/>
            <person name="Salamov A."/>
            <person name="Henrissat B."/>
            <person name="Wiebenga A."/>
            <person name="De Vries R.P."/>
            <person name="Grigoriev I.V."/>
            <person name="Mortensen U.H."/>
            <person name="Andersen M.R."/>
            <person name="Baker S.E."/>
        </authorList>
    </citation>
    <scope>NUCLEOTIDE SEQUENCE [LARGE SCALE GENOMIC DNA]</scope>
    <source>
        <strain evidence="3 4">IBT 23096</strain>
    </source>
</reference>
<evidence type="ECO:0000256" key="1">
    <source>
        <dbReference type="SAM" id="SignalP"/>
    </source>
</evidence>
<comment type="caution">
    <text evidence="3">The sequence shown here is derived from an EMBL/GenBank/DDBJ whole genome shotgun (WGS) entry which is preliminary data.</text>
</comment>
<dbReference type="AlphaFoldDB" id="A0A2I2FRU5"/>
<keyword evidence="1" id="KW-0732">Signal</keyword>
<evidence type="ECO:0000313" key="4">
    <source>
        <dbReference type="Proteomes" id="UP000234275"/>
    </source>
</evidence>
<dbReference type="OrthoDB" id="2748312at2759"/>
<organism evidence="3 4">
    <name type="scientific">Aspergillus steynii IBT 23096</name>
    <dbReference type="NCBI Taxonomy" id="1392250"/>
    <lineage>
        <taxon>Eukaryota</taxon>
        <taxon>Fungi</taxon>
        <taxon>Dikarya</taxon>
        <taxon>Ascomycota</taxon>
        <taxon>Pezizomycotina</taxon>
        <taxon>Eurotiomycetes</taxon>
        <taxon>Eurotiomycetidae</taxon>
        <taxon>Eurotiales</taxon>
        <taxon>Aspergillaceae</taxon>
        <taxon>Aspergillus</taxon>
        <taxon>Aspergillus subgen. Circumdati</taxon>
    </lineage>
</organism>
<feature type="domain" description="Deoxyribonuclease NucA/NucB" evidence="2">
    <location>
        <begin position="53"/>
        <end position="132"/>
    </location>
</feature>
<keyword evidence="4" id="KW-1185">Reference proteome</keyword>
<dbReference type="GeneID" id="36561554"/>
<gene>
    <name evidence="3" type="ORF">P170DRAFT_481302</name>
</gene>
<evidence type="ECO:0000313" key="3">
    <source>
        <dbReference type="EMBL" id="PLB43355.1"/>
    </source>
</evidence>
<dbReference type="RefSeq" id="XP_024698657.1">
    <property type="nucleotide sequence ID" value="XM_024853856.1"/>
</dbReference>
<dbReference type="Proteomes" id="UP000234275">
    <property type="component" value="Unassembled WGS sequence"/>
</dbReference>
<evidence type="ECO:0000259" key="2">
    <source>
        <dbReference type="Pfam" id="PF14040"/>
    </source>
</evidence>
<dbReference type="STRING" id="1392250.A0A2I2FRU5"/>
<protein>
    <recommendedName>
        <fullName evidence="2">Deoxyribonuclease NucA/NucB domain-containing protein</fullName>
    </recommendedName>
</protein>
<feature type="chain" id="PRO_5014133745" description="Deoxyribonuclease NucA/NucB domain-containing protein" evidence="1">
    <location>
        <begin position="19"/>
        <end position="256"/>
    </location>
</feature>
<dbReference type="InterPro" id="IPR029476">
    <property type="entry name" value="DNase_NucA_NucB"/>
</dbReference>
<dbReference type="VEuPathDB" id="FungiDB:P170DRAFT_481302"/>
<dbReference type="Pfam" id="PF14040">
    <property type="entry name" value="DNase_NucA_NucB"/>
    <property type="match status" value="1"/>
</dbReference>
<accession>A0A2I2FRU5</accession>
<sequence length="256" mass="28608">MKHLLLYFLLFALSLGSAVPEAPAPDTQVAVVAKKHLTFDCSDGQVGDVCLNMCYGAKCKRLGSTFTWDKPKKNVGEWRSRLAGCDSRNRCTRAPYGDAYQCDEYPFKSVKEADKGRQVNRCVKTHYNGRQFKGKGCNGRPSCQFTVSFKNFSKHKCCKKKPNCKNDGNQYTKAGLAKRQEDVDNSGYYRLSSGDIIFVSDGASVGDMVYQTIFTNSNATMGVDALADTHEDDDRLGDDEFEVQEDRIVEEVADYE</sequence>
<dbReference type="EMBL" id="MSFO01000011">
    <property type="protein sequence ID" value="PLB43355.1"/>
    <property type="molecule type" value="Genomic_DNA"/>
</dbReference>
<feature type="signal peptide" evidence="1">
    <location>
        <begin position="1"/>
        <end position="18"/>
    </location>
</feature>
<name>A0A2I2FRU5_9EURO</name>